<proteinExistence type="inferred from homology"/>
<dbReference type="PANTHER" id="PTHR13878:SF91">
    <property type="entry name" value="FAD BINDING DOMAIN PROTEIN (AFU_ORTHOLOGUE AFUA_6G12070)-RELATED"/>
    <property type="match status" value="1"/>
</dbReference>
<dbReference type="Gene3D" id="3.30.465.10">
    <property type="match status" value="2"/>
</dbReference>
<dbReference type="PROSITE" id="PS51387">
    <property type="entry name" value="FAD_PCMH"/>
    <property type="match status" value="1"/>
</dbReference>
<evidence type="ECO:0000256" key="2">
    <source>
        <dbReference type="ARBA" id="ARBA00023002"/>
    </source>
</evidence>
<dbReference type="RefSeq" id="XP_033387869.1">
    <property type="nucleotide sequence ID" value="XM_033533645.1"/>
</dbReference>
<evidence type="ECO:0000256" key="3">
    <source>
        <dbReference type="SAM" id="SignalP"/>
    </source>
</evidence>
<evidence type="ECO:0000256" key="1">
    <source>
        <dbReference type="ARBA" id="ARBA00005466"/>
    </source>
</evidence>
<dbReference type="EMBL" id="ML978067">
    <property type="protein sequence ID" value="KAF2019530.1"/>
    <property type="molecule type" value="Genomic_DNA"/>
</dbReference>
<feature type="signal peptide" evidence="3">
    <location>
        <begin position="1"/>
        <end position="17"/>
    </location>
</feature>
<organism evidence="5 6">
    <name type="scientific">Aaosphaeria arxii CBS 175.79</name>
    <dbReference type="NCBI Taxonomy" id="1450172"/>
    <lineage>
        <taxon>Eukaryota</taxon>
        <taxon>Fungi</taxon>
        <taxon>Dikarya</taxon>
        <taxon>Ascomycota</taxon>
        <taxon>Pezizomycotina</taxon>
        <taxon>Dothideomycetes</taxon>
        <taxon>Pleosporomycetidae</taxon>
        <taxon>Pleosporales</taxon>
        <taxon>Pleosporales incertae sedis</taxon>
        <taxon>Aaosphaeria</taxon>
    </lineage>
</organism>
<dbReference type="Pfam" id="PF01565">
    <property type="entry name" value="FAD_binding_4"/>
    <property type="match status" value="1"/>
</dbReference>
<dbReference type="InterPro" id="IPR012951">
    <property type="entry name" value="BBE"/>
</dbReference>
<comment type="similarity">
    <text evidence="1">Belongs to the oxygen-dependent FAD-linked oxidoreductase family.</text>
</comment>
<dbReference type="Proteomes" id="UP000799778">
    <property type="component" value="Unassembled WGS sequence"/>
</dbReference>
<evidence type="ECO:0000313" key="6">
    <source>
        <dbReference type="Proteomes" id="UP000799778"/>
    </source>
</evidence>
<protein>
    <submittedName>
        <fullName evidence="5">FAD-binding domain-containing protein</fullName>
    </submittedName>
</protein>
<dbReference type="GO" id="GO:0071949">
    <property type="term" value="F:FAD binding"/>
    <property type="evidence" value="ECO:0007669"/>
    <property type="project" value="InterPro"/>
</dbReference>
<dbReference type="InterPro" id="IPR050432">
    <property type="entry name" value="FAD-linked_Oxidoreductases_BP"/>
</dbReference>
<accession>A0A6A5Y3Y3</accession>
<dbReference type="AlphaFoldDB" id="A0A6A5Y3Y3"/>
<dbReference type="InterPro" id="IPR036318">
    <property type="entry name" value="FAD-bd_PCMH-like_sf"/>
</dbReference>
<name>A0A6A5Y3Y3_9PLEO</name>
<dbReference type="GO" id="GO:0016491">
    <property type="term" value="F:oxidoreductase activity"/>
    <property type="evidence" value="ECO:0007669"/>
    <property type="project" value="UniProtKB-KW"/>
</dbReference>
<feature type="domain" description="FAD-binding PCMH-type" evidence="4">
    <location>
        <begin position="183"/>
        <end position="362"/>
    </location>
</feature>
<evidence type="ECO:0000259" key="4">
    <source>
        <dbReference type="PROSITE" id="PS51387"/>
    </source>
</evidence>
<keyword evidence="6" id="KW-1185">Reference proteome</keyword>
<dbReference type="SUPFAM" id="SSF56176">
    <property type="entry name" value="FAD-binding/transporter-associated domain-like"/>
    <property type="match status" value="1"/>
</dbReference>
<dbReference type="InterPro" id="IPR016166">
    <property type="entry name" value="FAD-bd_PCMH"/>
</dbReference>
<dbReference type="GeneID" id="54291042"/>
<keyword evidence="3" id="KW-0732">Signal</keyword>
<reference evidence="5" key="1">
    <citation type="journal article" date="2020" name="Stud. Mycol.">
        <title>101 Dothideomycetes genomes: a test case for predicting lifestyles and emergence of pathogens.</title>
        <authorList>
            <person name="Haridas S."/>
            <person name="Albert R."/>
            <person name="Binder M."/>
            <person name="Bloem J."/>
            <person name="Labutti K."/>
            <person name="Salamov A."/>
            <person name="Andreopoulos B."/>
            <person name="Baker S."/>
            <person name="Barry K."/>
            <person name="Bills G."/>
            <person name="Bluhm B."/>
            <person name="Cannon C."/>
            <person name="Castanera R."/>
            <person name="Culley D."/>
            <person name="Daum C."/>
            <person name="Ezra D."/>
            <person name="Gonzalez J."/>
            <person name="Henrissat B."/>
            <person name="Kuo A."/>
            <person name="Liang C."/>
            <person name="Lipzen A."/>
            <person name="Lutzoni F."/>
            <person name="Magnuson J."/>
            <person name="Mondo S."/>
            <person name="Nolan M."/>
            <person name="Ohm R."/>
            <person name="Pangilinan J."/>
            <person name="Park H.-J."/>
            <person name="Ramirez L."/>
            <person name="Alfaro M."/>
            <person name="Sun H."/>
            <person name="Tritt A."/>
            <person name="Yoshinaga Y."/>
            <person name="Zwiers L.-H."/>
            <person name="Turgeon B."/>
            <person name="Goodwin S."/>
            <person name="Spatafora J."/>
            <person name="Crous P."/>
            <person name="Grigoriev I."/>
        </authorList>
    </citation>
    <scope>NUCLEOTIDE SEQUENCE</scope>
    <source>
        <strain evidence="5">CBS 175.79</strain>
    </source>
</reference>
<dbReference type="Pfam" id="PF08031">
    <property type="entry name" value="BBE"/>
    <property type="match status" value="1"/>
</dbReference>
<dbReference type="InterPro" id="IPR006094">
    <property type="entry name" value="Oxid_FAD_bind_N"/>
</dbReference>
<sequence>MVLLALHHLVPLGSLLACGTYGRLTELAGASSSKPEAANAPLSQAETFQLTEGLIQQIWEDPRASQIANLLSFYQGSNTRSARNAKNSSCKTFPGDDNWPTIGEWDTLNDLLGGALISSAPVAAPCYNSAWGPKDLSKCNEVIRRFGTPSLHEDDPTSIMWPIYQGRTCFPRNDTTTEDTCTLGGYPTYAVNVTSVAQIQLALNFARNANIRVVVKNTGHCYLGKSSGAGSLSIWMHNLKEIKYLPSYIAKGYMGSAMKADAGTTVQEVYRAAEAQGGTIQGGVCESVGFVGGYLQGGGHNPLSGYYGMAADSVLGYQVVTADGRFVTASEESEPELFWALRGGGGSTFGIVTSAIVKVHPKIQVTHSTFELGNTTNQTVSRENFWKGVRKYWEMYPEFTDAGTYSWYFIFNTDGQLTLRMRSFFVPGHTIESYNNLTKPLFDRINELGIPFKAPHNSTHYDSFFPAYWDAWGSTAQPMGSAQSLPGNRLIPKANWDDPVKFNLTFDTLMKHVNNARHFGCYHQAPKNPQNVDNAVSSAWRHAQSFFITQSPRFTPNSTTEQIFNANKVLQDDILQPWRDITPATEGGGSYLNEASVMEPKWQEDFYGDKYPRLLEIKKQYDPEGLFYATTAVGSEQWVVNDGDQGVQTQNGRLCRL</sequence>
<keyword evidence="2" id="KW-0560">Oxidoreductase</keyword>
<dbReference type="OrthoDB" id="9983560at2759"/>
<dbReference type="PANTHER" id="PTHR13878">
    <property type="entry name" value="GULONOLACTONE OXIDASE"/>
    <property type="match status" value="1"/>
</dbReference>
<dbReference type="InterPro" id="IPR016169">
    <property type="entry name" value="FAD-bd_PCMH_sub2"/>
</dbReference>
<evidence type="ECO:0000313" key="5">
    <source>
        <dbReference type="EMBL" id="KAF2019530.1"/>
    </source>
</evidence>
<gene>
    <name evidence="5" type="ORF">BU24DRAFT_489472</name>
</gene>
<feature type="chain" id="PRO_5025596047" evidence="3">
    <location>
        <begin position="18"/>
        <end position="657"/>
    </location>
</feature>